<sequence length="68" mass="7203">MPIIPGINIYTASRIVAELSTQSTPLSGLVGNITPVKTLSWSSGALRNLPSRSRTPGLLSMDHSIVTK</sequence>
<dbReference type="GeneID" id="43637238"/>
<evidence type="ECO:0000313" key="1">
    <source>
        <dbReference type="EMBL" id="KAE8143926.1"/>
    </source>
</evidence>
<evidence type="ECO:0000313" key="2">
    <source>
        <dbReference type="Proteomes" id="UP000325672"/>
    </source>
</evidence>
<keyword evidence="2" id="KW-1185">Reference proteome</keyword>
<dbReference type="Proteomes" id="UP000325672">
    <property type="component" value="Unassembled WGS sequence"/>
</dbReference>
<dbReference type="EMBL" id="ML743551">
    <property type="protein sequence ID" value="KAE8143926.1"/>
    <property type="molecule type" value="Genomic_DNA"/>
</dbReference>
<accession>A0A5N6TC95</accession>
<dbReference type="RefSeq" id="XP_031919989.1">
    <property type="nucleotide sequence ID" value="XM_032053028.1"/>
</dbReference>
<proteinExistence type="predicted"/>
<reference evidence="1 2" key="1">
    <citation type="submission" date="2019-04" db="EMBL/GenBank/DDBJ databases">
        <title>Friends and foes A comparative genomics study of 23 Aspergillus species from section Flavi.</title>
        <authorList>
            <consortium name="DOE Joint Genome Institute"/>
            <person name="Kjaerbolling I."/>
            <person name="Vesth T."/>
            <person name="Frisvad J.C."/>
            <person name="Nybo J.L."/>
            <person name="Theobald S."/>
            <person name="Kildgaard S."/>
            <person name="Isbrandt T."/>
            <person name="Kuo A."/>
            <person name="Sato A."/>
            <person name="Lyhne E.K."/>
            <person name="Kogle M.E."/>
            <person name="Wiebenga A."/>
            <person name="Kun R.S."/>
            <person name="Lubbers R.J."/>
            <person name="Makela M.R."/>
            <person name="Barry K."/>
            <person name="Chovatia M."/>
            <person name="Clum A."/>
            <person name="Daum C."/>
            <person name="Haridas S."/>
            <person name="He G."/>
            <person name="LaButti K."/>
            <person name="Lipzen A."/>
            <person name="Mondo S."/>
            <person name="Riley R."/>
            <person name="Salamov A."/>
            <person name="Simmons B.A."/>
            <person name="Magnuson J.K."/>
            <person name="Henrissat B."/>
            <person name="Mortensen U.H."/>
            <person name="Larsen T.O."/>
            <person name="Devries R.P."/>
            <person name="Grigoriev I.V."/>
            <person name="Machida M."/>
            <person name="Baker S.E."/>
            <person name="Andersen M.R."/>
        </authorList>
    </citation>
    <scope>NUCLEOTIDE SEQUENCE [LARGE SCALE GENOMIC DNA]</scope>
    <source>
        <strain evidence="1 2">CBS 117625</strain>
    </source>
</reference>
<dbReference type="AlphaFoldDB" id="A0A5N6TC95"/>
<protein>
    <submittedName>
        <fullName evidence="1">Uncharacterized protein</fullName>
    </submittedName>
</protein>
<organism evidence="1 2">
    <name type="scientific">Aspergillus pseudotamarii</name>
    <dbReference type="NCBI Taxonomy" id="132259"/>
    <lineage>
        <taxon>Eukaryota</taxon>
        <taxon>Fungi</taxon>
        <taxon>Dikarya</taxon>
        <taxon>Ascomycota</taxon>
        <taxon>Pezizomycotina</taxon>
        <taxon>Eurotiomycetes</taxon>
        <taxon>Eurotiomycetidae</taxon>
        <taxon>Eurotiales</taxon>
        <taxon>Aspergillaceae</taxon>
        <taxon>Aspergillus</taxon>
        <taxon>Aspergillus subgen. Circumdati</taxon>
    </lineage>
</organism>
<name>A0A5N6TC95_ASPPS</name>
<gene>
    <name evidence="1" type="ORF">BDV38DRAFT_232355</name>
</gene>